<dbReference type="InterPro" id="IPR017451">
    <property type="entry name" value="F-box-assoc_interact_dom"/>
</dbReference>
<dbReference type="Pfam" id="PF08268">
    <property type="entry name" value="FBA_3"/>
    <property type="match status" value="1"/>
</dbReference>
<evidence type="ECO:0000313" key="3">
    <source>
        <dbReference type="Proteomes" id="UP001632038"/>
    </source>
</evidence>
<feature type="domain" description="F-box associated beta-propeller type 3" evidence="1">
    <location>
        <begin position="47"/>
        <end position="245"/>
    </location>
</feature>
<name>A0ABD3CEM5_9LAMI</name>
<keyword evidence="3" id="KW-1185">Reference proteome</keyword>
<dbReference type="PANTHER" id="PTHR31111:SF125">
    <property type="entry name" value="F-BOX PROTEIN CPR30-LIKE"/>
    <property type="match status" value="1"/>
</dbReference>
<reference evidence="3" key="1">
    <citation type="journal article" date="2024" name="IScience">
        <title>Strigolactones Initiate the Formation of Haustorium-like Structures in Castilleja.</title>
        <authorList>
            <person name="Buerger M."/>
            <person name="Peterson D."/>
            <person name="Chory J."/>
        </authorList>
    </citation>
    <scope>NUCLEOTIDE SEQUENCE [LARGE SCALE GENOMIC DNA]</scope>
</reference>
<dbReference type="EMBL" id="JAVIJP010000036">
    <property type="protein sequence ID" value="KAL3628311.1"/>
    <property type="molecule type" value="Genomic_DNA"/>
</dbReference>
<evidence type="ECO:0000313" key="2">
    <source>
        <dbReference type="EMBL" id="KAL3628311.1"/>
    </source>
</evidence>
<dbReference type="Proteomes" id="UP001632038">
    <property type="component" value="Unassembled WGS sequence"/>
</dbReference>
<evidence type="ECO:0000259" key="1">
    <source>
        <dbReference type="Pfam" id="PF08268"/>
    </source>
</evidence>
<dbReference type="AlphaFoldDB" id="A0ABD3CEM5"/>
<comment type="caution">
    <text evidence="2">The sequence shown here is derived from an EMBL/GenBank/DDBJ whole genome shotgun (WGS) entry which is preliminary data.</text>
</comment>
<accession>A0ABD3CEM5</accession>
<gene>
    <name evidence="2" type="ORF">CASFOL_027357</name>
</gene>
<sequence>MYQKSWNALISDPLFVKNRHRNSKCSNSQDLFICCDHERAFTLIKLEDQKLEIVQELGTPSESESYRCHCHGLVLLADEYSNSYTMWIPSTRTETKIHVGLPTTCGSSGLSYDPITDDVKVVIVFCIDYIFVYSCKYESSSFFRAKPNDGDHGRFEEKKGVCVDGAIYWVWSYHNVKYLIYFDPRDNQFKFLQKPKDAKQSKMFFMADLGGFLCLRCEGQENETTVKIWIKEKGIDNNSWNYLIAIDNIANVKMDIQSFEPQCFVGDKIVIRNKYDDKLVVYSLLDKTFEQLEGMELKCCASGLIPYLQDKTSLKRP</sequence>
<protein>
    <recommendedName>
        <fullName evidence="1">F-box associated beta-propeller type 3 domain-containing protein</fullName>
    </recommendedName>
</protein>
<proteinExistence type="predicted"/>
<dbReference type="NCBIfam" id="TIGR01640">
    <property type="entry name" value="F_box_assoc_1"/>
    <property type="match status" value="1"/>
</dbReference>
<organism evidence="2 3">
    <name type="scientific">Castilleja foliolosa</name>
    <dbReference type="NCBI Taxonomy" id="1961234"/>
    <lineage>
        <taxon>Eukaryota</taxon>
        <taxon>Viridiplantae</taxon>
        <taxon>Streptophyta</taxon>
        <taxon>Embryophyta</taxon>
        <taxon>Tracheophyta</taxon>
        <taxon>Spermatophyta</taxon>
        <taxon>Magnoliopsida</taxon>
        <taxon>eudicotyledons</taxon>
        <taxon>Gunneridae</taxon>
        <taxon>Pentapetalae</taxon>
        <taxon>asterids</taxon>
        <taxon>lamiids</taxon>
        <taxon>Lamiales</taxon>
        <taxon>Orobanchaceae</taxon>
        <taxon>Pedicularideae</taxon>
        <taxon>Castillejinae</taxon>
        <taxon>Castilleja</taxon>
    </lineage>
</organism>
<dbReference type="PANTHER" id="PTHR31111">
    <property type="entry name" value="BNAA05G37150D PROTEIN-RELATED"/>
    <property type="match status" value="1"/>
</dbReference>
<dbReference type="InterPro" id="IPR013187">
    <property type="entry name" value="F-box-assoc_dom_typ3"/>
</dbReference>